<feature type="region of interest" description="Disordered" evidence="1">
    <location>
        <begin position="27"/>
        <end position="47"/>
    </location>
</feature>
<dbReference type="EMBL" id="CP136594">
    <property type="protein sequence ID" value="WOE76171.1"/>
    <property type="molecule type" value="Genomic_DNA"/>
</dbReference>
<evidence type="ECO:0008006" key="5">
    <source>
        <dbReference type="Google" id="ProtNLM"/>
    </source>
</evidence>
<dbReference type="Proteomes" id="UP001302429">
    <property type="component" value="Chromosome"/>
</dbReference>
<evidence type="ECO:0000313" key="3">
    <source>
        <dbReference type="EMBL" id="WOE76171.1"/>
    </source>
</evidence>
<keyword evidence="2" id="KW-0472">Membrane</keyword>
<reference evidence="3 4" key="1">
    <citation type="submission" date="2023-10" db="EMBL/GenBank/DDBJ databases">
        <title>Complete genome sequence of a Sphingomonadaceae bacterium.</title>
        <authorList>
            <person name="Yan C."/>
        </authorList>
    </citation>
    <scope>NUCLEOTIDE SEQUENCE [LARGE SCALE GENOMIC DNA]</scope>
    <source>
        <strain evidence="3 4">SCSIO 66989</strain>
    </source>
</reference>
<dbReference type="AlphaFoldDB" id="A0AA97F942"/>
<feature type="transmembrane region" description="Helical" evidence="2">
    <location>
        <begin position="70"/>
        <end position="94"/>
    </location>
</feature>
<proteinExistence type="predicted"/>
<dbReference type="KEGG" id="acoa:RB602_05515"/>
<gene>
    <name evidence="3" type="ORF">RB602_05515</name>
</gene>
<evidence type="ECO:0000256" key="1">
    <source>
        <dbReference type="SAM" id="MobiDB-lite"/>
    </source>
</evidence>
<protein>
    <recommendedName>
        <fullName evidence="5">DUF4129 domain-containing protein</fullName>
    </recommendedName>
</protein>
<sequence length="230" mass="25607">MSENGEMSGVSNQKAITAWEKVRADDSIQFELPPPPEPPEPPKPPPQWQVELQEWLSSVFSPISEFLLRIWPVLSYVLLGLLILGIVVLIAYIAREAVAGRRKVDGAAEEEIGWKPELGAARALLQEADMLASDGRFAEAIRLILWRSIEDIQKAEPRAVVPSNTAREIGRFTILSDHARQVFTMIAGHVERGIFAGQPLTEGAWQEARSAYDGFAIRDDKQSRRGWGGR</sequence>
<organism evidence="3 4">
    <name type="scientific">Alterisphingorhabdus coralli</name>
    <dbReference type="NCBI Taxonomy" id="3071408"/>
    <lineage>
        <taxon>Bacteria</taxon>
        <taxon>Pseudomonadati</taxon>
        <taxon>Pseudomonadota</taxon>
        <taxon>Alphaproteobacteria</taxon>
        <taxon>Sphingomonadales</taxon>
        <taxon>Sphingomonadaceae</taxon>
        <taxon>Alterisphingorhabdus (ex Yan et al. 2024)</taxon>
    </lineage>
</organism>
<evidence type="ECO:0000313" key="4">
    <source>
        <dbReference type="Proteomes" id="UP001302429"/>
    </source>
</evidence>
<keyword evidence="2" id="KW-0812">Transmembrane</keyword>
<keyword evidence="2" id="KW-1133">Transmembrane helix</keyword>
<feature type="compositionally biased region" description="Pro residues" evidence="1">
    <location>
        <begin position="32"/>
        <end position="47"/>
    </location>
</feature>
<evidence type="ECO:0000256" key="2">
    <source>
        <dbReference type="SAM" id="Phobius"/>
    </source>
</evidence>
<accession>A0AA97F942</accession>
<keyword evidence="4" id="KW-1185">Reference proteome</keyword>
<dbReference type="RefSeq" id="WP_317083684.1">
    <property type="nucleotide sequence ID" value="NZ_CP136594.1"/>
</dbReference>
<name>A0AA97F942_9SPHN</name>